<feature type="region of interest" description="Disordered" evidence="1">
    <location>
        <begin position="537"/>
        <end position="594"/>
    </location>
</feature>
<feature type="region of interest" description="Disordered" evidence="1">
    <location>
        <begin position="287"/>
        <end position="309"/>
    </location>
</feature>
<keyword evidence="3" id="KW-1185">Reference proteome</keyword>
<evidence type="ECO:0000313" key="3">
    <source>
        <dbReference type="Proteomes" id="UP001530293"/>
    </source>
</evidence>
<feature type="compositionally biased region" description="Low complexity" evidence="1">
    <location>
        <begin position="56"/>
        <end position="69"/>
    </location>
</feature>
<name>A0ABD3M8B4_9STRA</name>
<proteinExistence type="predicted"/>
<feature type="region of interest" description="Disordered" evidence="1">
    <location>
        <begin position="314"/>
        <end position="333"/>
    </location>
</feature>
<dbReference type="Proteomes" id="UP001530293">
    <property type="component" value="Unassembled WGS sequence"/>
</dbReference>
<feature type="compositionally biased region" description="Basic and acidic residues" evidence="1">
    <location>
        <begin position="46"/>
        <end position="55"/>
    </location>
</feature>
<evidence type="ECO:0000313" key="2">
    <source>
        <dbReference type="EMBL" id="KAL3760291.1"/>
    </source>
</evidence>
<gene>
    <name evidence="2" type="ORF">ACHAWU_006289</name>
</gene>
<dbReference type="EMBL" id="JALLBG020000189">
    <property type="protein sequence ID" value="KAL3760291.1"/>
    <property type="molecule type" value="Genomic_DNA"/>
</dbReference>
<feature type="compositionally biased region" description="Basic and acidic residues" evidence="1">
    <location>
        <begin position="573"/>
        <end position="588"/>
    </location>
</feature>
<comment type="caution">
    <text evidence="2">The sequence shown here is derived from an EMBL/GenBank/DDBJ whole genome shotgun (WGS) entry which is preliminary data.</text>
</comment>
<accession>A0ABD3M8B4</accession>
<feature type="region of interest" description="Disordered" evidence="1">
    <location>
        <begin position="632"/>
        <end position="658"/>
    </location>
</feature>
<sequence length="672" mass="74132">MTTRHDSNHHGAYHRGRSHARREKLPPIPERTGRSPVRRRVPRLNESVEDRDDRSTAAAASVATGRTSVKSMERRLSTPSTPARRSLPILPAQLDECASTGEYGETTTSGMVSNQSTAIESSNGDVKNSSKIVQPEHLSDAITPSMRNISRKHISAVIGSSCDDNSRSNQSEAKVKNYAPEPTWMDFEQIALDEEPPELRSIPTDEIIDSCVESSAADESSDIDNNHPREMMESTLARETRDQYQLERLQTRINHRREIMQSMIVQKERGGPSYKTMRSSRIKSVRNLYNPNPSTIIRRQDSSSHDSIANGTKSTIPSLKHGHKVSPSMASSVSPLRSSLCDTELSEYRGKAFAEMMQLLMNDPTLDKDSLLESISNLDDKAMVNNLVELEMSRILHDFEQNNSLIETRCTAASDAKAPKSGAISVTSVEHTPTVVEDYVVPPPEKISFNENDNCMSIVSKVSDVTSPTVHDGFELDEIIPTPSARLPRWETKSLSPAAAAAASVAASMISASGGGKKQYGDALPSVLEFPEQFSLEEDKDHESTTEVGAFDVIESPKDSDEPTTSSKLMETTMDHGDARKAAEDSSSSRRTGNRIADEVDFHYRILRTVANDDDELKEVLSILSKYEEAEMKPSQQTKEIVPSPFDESGSSKQVAFTEPLKEDPACGCFIQ</sequence>
<feature type="region of interest" description="Disordered" evidence="1">
    <location>
        <begin position="1"/>
        <end position="87"/>
    </location>
</feature>
<evidence type="ECO:0000256" key="1">
    <source>
        <dbReference type="SAM" id="MobiDB-lite"/>
    </source>
</evidence>
<organism evidence="2 3">
    <name type="scientific">Discostella pseudostelligera</name>
    <dbReference type="NCBI Taxonomy" id="259834"/>
    <lineage>
        <taxon>Eukaryota</taxon>
        <taxon>Sar</taxon>
        <taxon>Stramenopiles</taxon>
        <taxon>Ochrophyta</taxon>
        <taxon>Bacillariophyta</taxon>
        <taxon>Coscinodiscophyceae</taxon>
        <taxon>Thalassiosirophycidae</taxon>
        <taxon>Stephanodiscales</taxon>
        <taxon>Stephanodiscaceae</taxon>
        <taxon>Discostella</taxon>
    </lineage>
</organism>
<feature type="compositionally biased region" description="Basic residues" evidence="1">
    <location>
        <begin position="11"/>
        <end position="22"/>
    </location>
</feature>
<protein>
    <submittedName>
        <fullName evidence="2">Uncharacterized protein</fullName>
    </submittedName>
</protein>
<dbReference type="AlphaFoldDB" id="A0ABD3M8B4"/>
<reference evidence="2 3" key="1">
    <citation type="submission" date="2024-10" db="EMBL/GenBank/DDBJ databases">
        <title>Updated reference genomes for cyclostephanoid diatoms.</title>
        <authorList>
            <person name="Roberts W.R."/>
            <person name="Alverson A.J."/>
        </authorList>
    </citation>
    <scope>NUCLEOTIDE SEQUENCE [LARGE SCALE GENOMIC DNA]</scope>
    <source>
        <strain evidence="2 3">AJA232-27</strain>
    </source>
</reference>
<feature type="compositionally biased region" description="Polar residues" evidence="1">
    <location>
        <begin position="287"/>
        <end position="297"/>
    </location>
</feature>